<dbReference type="SMART" id="SM00382">
    <property type="entry name" value="AAA"/>
    <property type="match status" value="1"/>
</dbReference>
<proteinExistence type="inferred from homology"/>
<comment type="subcellular location">
    <subcellularLocation>
        <location evidence="1">Cell inner membrane</location>
        <topology evidence="1">Peripheral membrane protein</topology>
    </subcellularLocation>
</comment>
<gene>
    <name evidence="9" type="ORF">EPK99_21085</name>
</gene>
<dbReference type="PROSITE" id="PS00211">
    <property type="entry name" value="ABC_TRANSPORTER_1"/>
    <property type="match status" value="1"/>
</dbReference>
<dbReference type="PROSITE" id="PS50893">
    <property type="entry name" value="ABC_TRANSPORTER_2"/>
    <property type="match status" value="1"/>
</dbReference>
<evidence type="ECO:0000256" key="5">
    <source>
        <dbReference type="ARBA" id="ARBA00022741"/>
    </source>
</evidence>
<comment type="similarity">
    <text evidence="2">Belongs to the ABC transporter superfamily.</text>
</comment>
<evidence type="ECO:0000313" key="10">
    <source>
        <dbReference type="Proteomes" id="UP000287687"/>
    </source>
</evidence>
<dbReference type="OrthoDB" id="9802772at2"/>
<evidence type="ECO:0000256" key="3">
    <source>
        <dbReference type="ARBA" id="ARBA00022448"/>
    </source>
</evidence>
<dbReference type="AlphaFoldDB" id="A0A3S3S9W1"/>
<name>A0A3S3S9W1_9HYPH</name>
<dbReference type="SUPFAM" id="SSF52540">
    <property type="entry name" value="P-loop containing nucleoside triphosphate hydrolases"/>
    <property type="match status" value="1"/>
</dbReference>
<dbReference type="PANTHER" id="PTHR43297:SF2">
    <property type="entry name" value="DIPEPTIDE TRANSPORT ATP-BINDING PROTEIN DPPD"/>
    <property type="match status" value="1"/>
</dbReference>
<dbReference type="InterPro" id="IPR003439">
    <property type="entry name" value="ABC_transporter-like_ATP-bd"/>
</dbReference>
<dbReference type="Pfam" id="PF00005">
    <property type="entry name" value="ABC_tran"/>
    <property type="match status" value="1"/>
</dbReference>
<dbReference type="Gene3D" id="3.40.50.300">
    <property type="entry name" value="P-loop containing nucleotide triphosphate hydrolases"/>
    <property type="match status" value="1"/>
</dbReference>
<dbReference type="InterPro" id="IPR050388">
    <property type="entry name" value="ABC_Ni/Peptide_Import"/>
</dbReference>
<dbReference type="InterPro" id="IPR017871">
    <property type="entry name" value="ABC_transporter-like_CS"/>
</dbReference>
<accession>A0A3S3S9W1</accession>
<evidence type="ECO:0000256" key="6">
    <source>
        <dbReference type="ARBA" id="ARBA00022840"/>
    </source>
</evidence>
<keyword evidence="5" id="KW-0547">Nucleotide-binding</keyword>
<dbReference type="RefSeq" id="WP_128445073.1">
    <property type="nucleotide sequence ID" value="NZ_SBIP01000005.1"/>
</dbReference>
<keyword evidence="3" id="KW-0813">Transport</keyword>
<evidence type="ECO:0000256" key="7">
    <source>
        <dbReference type="ARBA" id="ARBA00023136"/>
    </source>
</evidence>
<evidence type="ECO:0000313" key="9">
    <source>
        <dbReference type="EMBL" id="RWX74974.1"/>
    </source>
</evidence>
<comment type="caution">
    <text evidence="9">The sequence shown here is derived from an EMBL/GenBank/DDBJ whole genome shotgun (WGS) entry which is preliminary data.</text>
</comment>
<dbReference type="InterPro" id="IPR027417">
    <property type="entry name" value="P-loop_NTPase"/>
</dbReference>
<protein>
    <submittedName>
        <fullName evidence="9">ABC transporter ATP-binding protein</fullName>
    </submittedName>
</protein>
<evidence type="ECO:0000256" key="1">
    <source>
        <dbReference type="ARBA" id="ARBA00004417"/>
    </source>
</evidence>
<feature type="domain" description="ABC transporter" evidence="8">
    <location>
        <begin position="6"/>
        <end position="255"/>
    </location>
</feature>
<reference evidence="9 10" key="1">
    <citation type="submission" date="2019-01" db="EMBL/GenBank/DDBJ databases">
        <title>The draft genome of Rhizobium sp. 24NR.</title>
        <authorList>
            <person name="Liu L."/>
            <person name="Liang L."/>
            <person name="Shi S."/>
            <person name="Xu L."/>
            <person name="Wang X."/>
            <person name="Li L."/>
            <person name="Zhang X."/>
        </authorList>
    </citation>
    <scope>NUCLEOTIDE SEQUENCE [LARGE SCALE GENOMIC DNA]</scope>
    <source>
        <strain evidence="9 10">24NR</strain>
    </source>
</reference>
<evidence type="ECO:0000259" key="8">
    <source>
        <dbReference type="PROSITE" id="PS50893"/>
    </source>
</evidence>
<evidence type="ECO:0000256" key="2">
    <source>
        <dbReference type="ARBA" id="ARBA00005417"/>
    </source>
</evidence>
<dbReference type="EMBL" id="SBIP01000005">
    <property type="protein sequence ID" value="RWX74974.1"/>
    <property type="molecule type" value="Genomic_DNA"/>
</dbReference>
<dbReference type="InterPro" id="IPR003593">
    <property type="entry name" value="AAA+_ATPase"/>
</dbReference>
<dbReference type="GO" id="GO:0016887">
    <property type="term" value="F:ATP hydrolysis activity"/>
    <property type="evidence" value="ECO:0007669"/>
    <property type="project" value="InterPro"/>
</dbReference>
<keyword evidence="10" id="KW-1185">Reference proteome</keyword>
<keyword evidence="4" id="KW-1003">Cell membrane</keyword>
<dbReference type="Proteomes" id="UP000287687">
    <property type="component" value="Unassembled WGS sequence"/>
</dbReference>
<keyword evidence="7" id="KW-0472">Membrane</keyword>
<keyword evidence="6 9" id="KW-0067">ATP-binding</keyword>
<dbReference type="CDD" id="cd03257">
    <property type="entry name" value="ABC_NikE_OppD_transporters"/>
    <property type="match status" value="1"/>
</dbReference>
<sequence>MAEHGLNIRNLTITAPSASGEIGIVHNLSFSVGRGIVALVGESGSGKSTTARAVLGLNPEQFRVTADRFSFDGEDLLDLSEKRWRSVRGRMIALMPQDPKTALNPSHTIGRQVEETLLLHGTSSRSDRRLQALDMLRRVGLTDAERVHASYPAQMSGGMAQRAMIAAMLVSRPKLLVADEPTSALDREAQAVVLSLLSEFSRDLGMGLLLISHDLALVSRFAERVIVMRAGRIEEELAATALDDARSTYTQSLWRARPSAETYGQRLPVMDE</sequence>
<evidence type="ECO:0000256" key="4">
    <source>
        <dbReference type="ARBA" id="ARBA00022475"/>
    </source>
</evidence>
<dbReference type="GO" id="GO:0005524">
    <property type="term" value="F:ATP binding"/>
    <property type="evidence" value="ECO:0007669"/>
    <property type="project" value="UniProtKB-KW"/>
</dbReference>
<dbReference type="GO" id="GO:0005886">
    <property type="term" value="C:plasma membrane"/>
    <property type="evidence" value="ECO:0007669"/>
    <property type="project" value="UniProtKB-SubCell"/>
</dbReference>
<dbReference type="PANTHER" id="PTHR43297">
    <property type="entry name" value="OLIGOPEPTIDE TRANSPORT ATP-BINDING PROTEIN APPD"/>
    <property type="match status" value="1"/>
</dbReference>
<organism evidence="9 10">
    <name type="scientific">Neorhizobium lilium</name>
    <dbReference type="NCBI Taxonomy" id="2503024"/>
    <lineage>
        <taxon>Bacteria</taxon>
        <taxon>Pseudomonadati</taxon>
        <taxon>Pseudomonadota</taxon>
        <taxon>Alphaproteobacteria</taxon>
        <taxon>Hyphomicrobiales</taxon>
        <taxon>Rhizobiaceae</taxon>
        <taxon>Rhizobium/Agrobacterium group</taxon>
        <taxon>Neorhizobium</taxon>
    </lineage>
</organism>